<dbReference type="InterPro" id="IPR021683">
    <property type="entry name" value="DUF3267"/>
</dbReference>
<keyword evidence="1" id="KW-1133">Transmembrane helix</keyword>
<feature type="transmembrane region" description="Helical" evidence="1">
    <location>
        <begin position="150"/>
        <end position="174"/>
    </location>
</feature>
<dbReference type="AlphaFoldDB" id="A0A8J3I5E3"/>
<dbReference type="RefSeq" id="WP_220195006.1">
    <property type="nucleotide sequence ID" value="NZ_BNJF01000001.1"/>
</dbReference>
<organism evidence="2 3">
    <name type="scientific">Ktedonospora formicarum</name>
    <dbReference type="NCBI Taxonomy" id="2778364"/>
    <lineage>
        <taxon>Bacteria</taxon>
        <taxon>Bacillati</taxon>
        <taxon>Chloroflexota</taxon>
        <taxon>Ktedonobacteria</taxon>
        <taxon>Ktedonobacterales</taxon>
        <taxon>Ktedonobacteraceae</taxon>
        <taxon>Ktedonospora</taxon>
    </lineage>
</organism>
<proteinExistence type="predicted"/>
<dbReference type="EMBL" id="BNJF01000001">
    <property type="protein sequence ID" value="GHO45694.1"/>
    <property type="molecule type" value="Genomic_DNA"/>
</dbReference>
<keyword evidence="1" id="KW-0812">Transmembrane</keyword>
<name>A0A8J3I5E3_9CHLR</name>
<keyword evidence="1" id="KW-0472">Membrane</keyword>
<dbReference type="Proteomes" id="UP000612362">
    <property type="component" value="Unassembled WGS sequence"/>
</dbReference>
<reference evidence="2" key="1">
    <citation type="submission" date="2020-10" db="EMBL/GenBank/DDBJ databases">
        <title>Taxonomic study of unclassified bacteria belonging to the class Ktedonobacteria.</title>
        <authorList>
            <person name="Yabe S."/>
            <person name="Wang C.M."/>
            <person name="Zheng Y."/>
            <person name="Sakai Y."/>
            <person name="Cavaletti L."/>
            <person name="Monciardini P."/>
            <person name="Donadio S."/>
        </authorList>
    </citation>
    <scope>NUCLEOTIDE SEQUENCE</scope>
    <source>
        <strain evidence="2">SOSP1-1</strain>
    </source>
</reference>
<feature type="transmembrane region" description="Helical" evidence="1">
    <location>
        <begin position="25"/>
        <end position="48"/>
    </location>
</feature>
<accession>A0A8J3I5E3</accession>
<gene>
    <name evidence="2" type="ORF">KSX_38570</name>
</gene>
<feature type="transmembrane region" description="Helical" evidence="1">
    <location>
        <begin position="68"/>
        <end position="97"/>
    </location>
</feature>
<keyword evidence="3" id="KW-1185">Reference proteome</keyword>
<evidence type="ECO:0000313" key="2">
    <source>
        <dbReference type="EMBL" id="GHO45694.1"/>
    </source>
</evidence>
<feature type="transmembrane region" description="Helical" evidence="1">
    <location>
        <begin position="125"/>
        <end position="144"/>
    </location>
</feature>
<evidence type="ECO:0000256" key="1">
    <source>
        <dbReference type="SAM" id="Phobius"/>
    </source>
</evidence>
<protein>
    <submittedName>
        <fullName evidence="2">Transcriptional regulator</fullName>
    </submittedName>
</protein>
<dbReference type="Pfam" id="PF11667">
    <property type="entry name" value="DUF3267"/>
    <property type="match status" value="1"/>
</dbReference>
<evidence type="ECO:0000313" key="3">
    <source>
        <dbReference type="Proteomes" id="UP000612362"/>
    </source>
</evidence>
<comment type="caution">
    <text evidence="2">The sequence shown here is derived from an EMBL/GenBank/DDBJ whole genome shotgun (WGS) entry which is preliminary data.</text>
</comment>
<sequence>MKAVSDLPQGYIERERIDFKHNRKLFWILNSAAVLLLPCFGVSFLLIAVSLNPHLASSGSFESRGWSIVIGIVLLVLSCIVCMIVHELIHSLCFWLFTGSRPHFGFKWLYAYASAPNWYIPRGPFLFVGLAPFVCLTLLGIALLPFVSAGISLLLCCLLTAHTMGCVGDFYVVIRLLMASSGLLIRDYGDGMAFYAHA</sequence>